<sequence>MQKFIFDFLGGATGPLETHSTINETRDSTGDYCTQELGQCCEKELMQKISRSLCVSEKGEDGKKPTKLDQFRETLVINIKPFSQAFVQ</sequence>
<protein>
    <submittedName>
        <fullName evidence="1">Uncharacterized protein</fullName>
    </submittedName>
</protein>
<proteinExistence type="predicted"/>
<evidence type="ECO:0000313" key="1">
    <source>
        <dbReference type="EMBL" id="KAJ1358619.1"/>
    </source>
</evidence>
<dbReference type="EMBL" id="JAHQIW010003415">
    <property type="protein sequence ID" value="KAJ1358619.1"/>
    <property type="molecule type" value="Genomic_DNA"/>
</dbReference>
<evidence type="ECO:0000313" key="2">
    <source>
        <dbReference type="Proteomes" id="UP001196413"/>
    </source>
</evidence>
<organism evidence="1 2">
    <name type="scientific">Parelaphostrongylus tenuis</name>
    <name type="common">Meningeal worm</name>
    <dbReference type="NCBI Taxonomy" id="148309"/>
    <lineage>
        <taxon>Eukaryota</taxon>
        <taxon>Metazoa</taxon>
        <taxon>Ecdysozoa</taxon>
        <taxon>Nematoda</taxon>
        <taxon>Chromadorea</taxon>
        <taxon>Rhabditida</taxon>
        <taxon>Rhabditina</taxon>
        <taxon>Rhabditomorpha</taxon>
        <taxon>Strongyloidea</taxon>
        <taxon>Metastrongylidae</taxon>
        <taxon>Parelaphostrongylus</taxon>
    </lineage>
</organism>
<dbReference type="Proteomes" id="UP001196413">
    <property type="component" value="Unassembled WGS sequence"/>
</dbReference>
<reference evidence="1" key="1">
    <citation type="submission" date="2021-06" db="EMBL/GenBank/DDBJ databases">
        <title>Parelaphostrongylus tenuis whole genome reference sequence.</title>
        <authorList>
            <person name="Garwood T.J."/>
            <person name="Larsen P.A."/>
            <person name="Fountain-Jones N.M."/>
            <person name="Garbe J.R."/>
            <person name="Macchietto M.G."/>
            <person name="Kania S.A."/>
            <person name="Gerhold R.W."/>
            <person name="Richards J.E."/>
            <person name="Wolf T.M."/>
        </authorList>
    </citation>
    <scope>NUCLEOTIDE SEQUENCE</scope>
    <source>
        <strain evidence="1">MNPRO001-30</strain>
        <tissue evidence="1">Meninges</tissue>
    </source>
</reference>
<gene>
    <name evidence="1" type="ORF">KIN20_017094</name>
</gene>
<keyword evidence="2" id="KW-1185">Reference proteome</keyword>
<accession>A0AAD5N610</accession>
<dbReference type="AlphaFoldDB" id="A0AAD5N610"/>
<name>A0AAD5N610_PARTN</name>
<comment type="caution">
    <text evidence="1">The sequence shown here is derived from an EMBL/GenBank/DDBJ whole genome shotgun (WGS) entry which is preliminary data.</text>
</comment>